<proteinExistence type="inferred from homology"/>
<dbReference type="PROSITE" id="PS00723">
    <property type="entry name" value="POLYPRENYL_SYNTHASE_1"/>
    <property type="match status" value="1"/>
</dbReference>
<protein>
    <submittedName>
        <fullName evidence="8">Polyprenyl synthetase family protein</fullName>
    </submittedName>
</protein>
<keyword evidence="5" id="KW-0460">Magnesium</keyword>
<dbReference type="RefSeq" id="WP_344293283.1">
    <property type="nucleotide sequence ID" value="NZ_BAAAPF010000265.1"/>
</dbReference>
<evidence type="ECO:0000256" key="6">
    <source>
        <dbReference type="RuleBase" id="RU004466"/>
    </source>
</evidence>
<dbReference type="Gene3D" id="1.10.600.10">
    <property type="entry name" value="Farnesyl Diphosphate Synthase"/>
    <property type="match status" value="1"/>
</dbReference>
<dbReference type="Pfam" id="PF00348">
    <property type="entry name" value="polyprenyl_synt"/>
    <property type="match status" value="1"/>
</dbReference>
<feature type="compositionally biased region" description="Gly residues" evidence="7">
    <location>
        <begin position="244"/>
        <end position="253"/>
    </location>
</feature>
<gene>
    <name evidence="8" type="ORF">GCM10009802_54730</name>
</gene>
<evidence type="ECO:0000256" key="2">
    <source>
        <dbReference type="ARBA" id="ARBA00006706"/>
    </source>
</evidence>
<organism evidence="8 9">
    <name type="scientific">Streptomyces synnematoformans</name>
    <dbReference type="NCBI Taxonomy" id="415721"/>
    <lineage>
        <taxon>Bacteria</taxon>
        <taxon>Bacillati</taxon>
        <taxon>Actinomycetota</taxon>
        <taxon>Actinomycetes</taxon>
        <taxon>Kitasatosporales</taxon>
        <taxon>Streptomycetaceae</taxon>
        <taxon>Streptomyces</taxon>
    </lineage>
</organism>
<evidence type="ECO:0000256" key="3">
    <source>
        <dbReference type="ARBA" id="ARBA00022679"/>
    </source>
</evidence>
<feature type="compositionally biased region" description="Basic and acidic residues" evidence="7">
    <location>
        <begin position="341"/>
        <end position="351"/>
    </location>
</feature>
<name>A0ABN1ZJN4_9ACTN</name>
<dbReference type="InterPro" id="IPR008949">
    <property type="entry name" value="Isoprenoid_synthase_dom_sf"/>
</dbReference>
<evidence type="ECO:0000256" key="7">
    <source>
        <dbReference type="SAM" id="MobiDB-lite"/>
    </source>
</evidence>
<keyword evidence="4" id="KW-0479">Metal-binding</keyword>
<sequence>MQRTDAGAACFPLAELRHAVDAGITRWLDQGGAGPGPLAAPQRWALSPPGKFLRPLVLLASAGAVGGRYDAVMPAAVGVELAHVATLVHDDIIDGDDLRRGRDAAHRKFGTAHGLLAADALFFALFQQLGACRRSGVPDRSVLDAVEALGAAGQQTARGVAQEVALSGGLREVAGRADGGIGAYVETARLKSASLFRAACHVGALLGGGSPEQAGVLTAYGEALGIAFQIRDDLLPYAADGDGDSGSGDGGQRAGKPVCSDLRNRRPALPVLLAYRLGGRAERAALAELFDGPADARTRRRQLARLTRLAGDTGALRAAQCMARAYVDRCHRALAPVPPGPDRDRLARLADEVAESAYGPAPGGGHRGP</sequence>
<dbReference type="InterPro" id="IPR033749">
    <property type="entry name" value="Polyprenyl_synt_CS"/>
</dbReference>
<accession>A0ABN1ZJN4</accession>
<feature type="region of interest" description="Disordered" evidence="7">
    <location>
        <begin position="336"/>
        <end position="369"/>
    </location>
</feature>
<keyword evidence="3 6" id="KW-0808">Transferase</keyword>
<dbReference type="SUPFAM" id="SSF48576">
    <property type="entry name" value="Terpenoid synthases"/>
    <property type="match status" value="1"/>
</dbReference>
<evidence type="ECO:0000256" key="1">
    <source>
        <dbReference type="ARBA" id="ARBA00001946"/>
    </source>
</evidence>
<evidence type="ECO:0000256" key="5">
    <source>
        <dbReference type="ARBA" id="ARBA00022842"/>
    </source>
</evidence>
<comment type="cofactor">
    <cofactor evidence="1">
        <name>Mg(2+)</name>
        <dbReference type="ChEBI" id="CHEBI:18420"/>
    </cofactor>
</comment>
<keyword evidence="9" id="KW-1185">Reference proteome</keyword>
<dbReference type="SFLD" id="SFLDS00005">
    <property type="entry name" value="Isoprenoid_Synthase_Type_I"/>
    <property type="match status" value="1"/>
</dbReference>
<dbReference type="CDD" id="cd00685">
    <property type="entry name" value="Trans_IPPS_HT"/>
    <property type="match status" value="1"/>
</dbReference>
<dbReference type="Proteomes" id="UP001500443">
    <property type="component" value="Unassembled WGS sequence"/>
</dbReference>
<dbReference type="EMBL" id="BAAAPF010000265">
    <property type="protein sequence ID" value="GAA1499986.1"/>
    <property type="molecule type" value="Genomic_DNA"/>
</dbReference>
<dbReference type="PANTHER" id="PTHR12001:SF85">
    <property type="entry name" value="SHORT CHAIN ISOPRENYL DIPHOSPHATE SYNTHASE"/>
    <property type="match status" value="1"/>
</dbReference>
<evidence type="ECO:0000313" key="8">
    <source>
        <dbReference type="EMBL" id="GAA1499986.1"/>
    </source>
</evidence>
<dbReference type="PANTHER" id="PTHR12001">
    <property type="entry name" value="GERANYLGERANYL PYROPHOSPHATE SYNTHASE"/>
    <property type="match status" value="1"/>
</dbReference>
<dbReference type="InterPro" id="IPR000092">
    <property type="entry name" value="Polyprenyl_synt"/>
</dbReference>
<evidence type="ECO:0000256" key="4">
    <source>
        <dbReference type="ARBA" id="ARBA00022723"/>
    </source>
</evidence>
<reference evidence="8 9" key="1">
    <citation type="journal article" date="2019" name="Int. J. Syst. Evol. Microbiol.">
        <title>The Global Catalogue of Microorganisms (GCM) 10K type strain sequencing project: providing services to taxonomists for standard genome sequencing and annotation.</title>
        <authorList>
            <consortium name="The Broad Institute Genomics Platform"/>
            <consortium name="The Broad Institute Genome Sequencing Center for Infectious Disease"/>
            <person name="Wu L."/>
            <person name="Ma J."/>
        </authorList>
    </citation>
    <scope>NUCLEOTIDE SEQUENCE [LARGE SCALE GENOMIC DNA]</scope>
    <source>
        <strain evidence="8 9">JCM 15481</strain>
    </source>
</reference>
<comment type="similarity">
    <text evidence="2 6">Belongs to the FPP/GGPP synthase family.</text>
</comment>
<feature type="region of interest" description="Disordered" evidence="7">
    <location>
        <begin position="239"/>
        <end position="260"/>
    </location>
</feature>
<evidence type="ECO:0000313" key="9">
    <source>
        <dbReference type="Proteomes" id="UP001500443"/>
    </source>
</evidence>
<comment type="caution">
    <text evidence="8">The sequence shown here is derived from an EMBL/GenBank/DDBJ whole genome shotgun (WGS) entry which is preliminary data.</text>
</comment>